<dbReference type="InterPro" id="IPR000823">
    <property type="entry name" value="Peroxidase_pln"/>
</dbReference>
<evidence type="ECO:0000259" key="21">
    <source>
        <dbReference type="PROSITE" id="PS50873"/>
    </source>
</evidence>
<keyword evidence="4" id="KW-0575">Peroxidase</keyword>
<protein>
    <recommendedName>
        <fullName evidence="3">peroxidase</fullName>
        <ecNumber evidence="3">1.11.1.7</ecNumber>
    </recommendedName>
</protein>
<evidence type="ECO:0000256" key="17">
    <source>
        <dbReference type="PIRSR" id="PIRSR600823-4"/>
    </source>
</evidence>
<evidence type="ECO:0000256" key="9">
    <source>
        <dbReference type="ARBA" id="ARBA00023004"/>
    </source>
</evidence>
<proteinExistence type="inferred from homology"/>
<dbReference type="Gene3D" id="1.10.520.10">
    <property type="match status" value="2"/>
</dbReference>
<keyword evidence="11" id="KW-0325">Glycoprotein</keyword>
<dbReference type="PRINTS" id="PR00458">
    <property type="entry name" value="PEROXIDASE"/>
</dbReference>
<keyword evidence="9 16" id="KW-0408">Iron</keyword>
<dbReference type="CDD" id="cd00693">
    <property type="entry name" value="secretory_peroxidase"/>
    <property type="match status" value="2"/>
</dbReference>
<dbReference type="PROSITE" id="PS50873">
    <property type="entry name" value="PEROXIDASE_4"/>
    <property type="match status" value="2"/>
</dbReference>
<keyword evidence="5" id="KW-0349">Heme</keyword>
<feature type="binding site" evidence="16">
    <location>
        <position position="578"/>
    </location>
    <ligand>
        <name>Ca(2+)</name>
        <dbReference type="ChEBI" id="CHEBI:29108"/>
        <label>1</label>
    </ligand>
</feature>
<dbReference type="GO" id="GO:0046872">
    <property type="term" value="F:metal ion binding"/>
    <property type="evidence" value="ECO:0007669"/>
    <property type="project" value="UniProtKB-KW"/>
</dbReference>
<keyword evidence="23" id="KW-1185">Reference proteome</keyword>
<dbReference type="InterPro" id="IPR033905">
    <property type="entry name" value="Secretory_peroxidase"/>
</dbReference>
<dbReference type="GO" id="GO:0006979">
    <property type="term" value="P:response to oxidative stress"/>
    <property type="evidence" value="ECO:0007669"/>
    <property type="project" value="InterPro"/>
</dbReference>
<feature type="binding site" evidence="16">
    <location>
        <position position="702"/>
    </location>
    <ligand>
        <name>Ca(2+)</name>
        <dbReference type="ChEBI" id="CHEBI:29108"/>
        <label>2</label>
    </ligand>
</feature>
<accession>A0AAD8WTS9</accession>
<dbReference type="GO" id="GO:0020037">
    <property type="term" value="F:heme binding"/>
    <property type="evidence" value="ECO:0007669"/>
    <property type="project" value="InterPro"/>
</dbReference>
<evidence type="ECO:0000256" key="1">
    <source>
        <dbReference type="ARBA" id="ARBA00000189"/>
    </source>
</evidence>
<feature type="binding site" evidence="16">
    <location>
        <position position="573"/>
    </location>
    <ligand>
        <name>Ca(2+)</name>
        <dbReference type="ChEBI" id="CHEBI:29108"/>
        <label>1</label>
    </ligand>
</feature>
<organism evidence="22 23">
    <name type="scientific">Lolium multiflorum</name>
    <name type="common">Italian ryegrass</name>
    <name type="synonym">Lolium perenne subsp. multiflorum</name>
    <dbReference type="NCBI Taxonomy" id="4521"/>
    <lineage>
        <taxon>Eukaryota</taxon>
        <taxon>Viridiplantae</taxon>
        <taxon>Streptophyta</taxon>
        <taxon>Embryophyta</taxon>
        <taxon>Tracheophyta</taxon>
        <taxon>Spermatophyta</taxon>
        <taxon>Magnoliopsida</taxon>
        <taxon>Liliopsida</taxon>
        <taxon>Poales</taxon>
        <taxon>Poaceae</taxon>
        <taxon>BOP clade</taxon>
        <taxon>Pooideae</taxon>
        <taxon>Poodae</taxon>
        <taxon>Poeae</taxon>
        <taxon>Poeae Chloroplast Group 2 (Poeae type)</taxon>
        <taxon>Loliodinae</taxon>
        <taxon>Loliinae</taxon>
        <taxon>Lolium</taxon>
    </lineage>
</organism>
<keyword evidence="13" id="KW-0376">Hydrogen peroxide</keyword>
<evidence type="ECO:0000256" key="11">
    <source>
        <dbReference type="ARBA" id="ARBA00023180"/>
    </source>
</evidence>
<dbReference type="EC" id="1.11.1.7" evidence="3"/>
<evidence type="ECO:0000256" key="19">
    <source>
        <dbReference type="SAM" id="MobiDB-lite"/>
    </source>
</evidence>
<dbReference type="InterPro" id="IPR002016">
    <property type="entry name" value="Haem_peroxidase"/>
</dbReference>
<name>A0AAD8WTS9_LOLMU</name>
<feature type="binding site" description="axial binding residue" evidence="16">
    <location>
        <position position="701"/>
    </location>
    <ligand>
        <name>heme b</name>
        <dbReference type="ChEBI" id="CHEBI:60344"/>
    </ligand>
    <ligandPart>
        <name>Fe</name>
        <dbReference type="ChEBI" id="CHEBI:18248"/>
    </ligandPart>
</feature>
<feature type="site" description="Transition state stabilizer" evidence="17">
    <location>
        <position position="568"/>
    </location>
</feature>
<feature type="region of interest" description="Disordered" evidence="19">
    <location>
        <begin position="29"/>
        <end position="126"/>
    </location>
</feature>
<keyword evidence="12" id="KW-0873">Pyrrolidone carboxylic acid</keyword>
<evidence type="ECO:0000313" key="23">
    <source>
        <dbReference type="Proteomes" id="UP001231189"/>
    </source>
</evidence>
<feature type="compositionally biased region" description="Pro residues" evidence="19">
    <location>
        <begin position="29"/>
        <end position="124"/>
    </location>
</feature>
<dbReference type="SUPFAM" id="SSF48113">
    <property type="entry name" value="Heme-dependent peroxidases"/>
    <property type="match status" value="2"/>
</dbReference>
<gene>
    <name evidence="22" type="ORF">QYE76_039344</name>
</gene>
<evidence type="ECO:0000256" key="4">
    <source>
        <dbReference type="ARBA" id="ARBA00022559"/>
    </source>
</evidence>
<evidence type="ECO:0000256" key="5">
    <source>
        <dbReference type="ARBA" id="ARBA00022617"/>
    </source>
</evidence>
<feature type="binding site" evidence="16">
    <location>
        <position position="747"/>
    </location>
    <ligand>
        <name>Ca(2+)</name>
        <dbReference type="ChEBI" id="CHEBI:29108"/>
        <label>2</label>
    </ligand>
</feature>
<comment type="similarity">
    <text evidence="2">Belongs to the peroxidase family. Ascorbate peroxidase subfamily.</text>
</comment>
<feature type="active site" description="Proton acceptor" evidence="14">
    <location>
        <position position="572"/>
    </location>
</feature>
<feature type="binding site" evidence="16">
    <location>
        <position position="750"/>
    </location>
    <ligand>
        <name>Ca(2+)</name>
        <dbReference type="ChEBI" id="CHEBI:29108"/>
        <label>2</label>
    </ligand>
</feature>
<feature type="chain" id="PRO_5041973720" description="peroxidase" evidence="20">
    <location>
        <begin position="24"/>
        <end position="829"/>
    </location>
</feature>
<dbReference type="InterPro" id="IPR010255">
    <property type="entry name" value="Haem_peroxidase_sf"/>
</dbReference>
<evidence type="ECO:0000256" key="20">
    <source>
        <dbReference type="SAM" id="SignalP"/>
    </source>
</evidence>
<feature type="region of interest" description="Disordered" evidence="19">
    <location>
        <begin position="463"/>
        <end position="534"/>
    </location>
</feature>
<evidence type="ECO:0000256" key="3">
    <source>
        <dbReference type="ARBA" id="ARBA00012313"/>
    </source>
</evidence>
<evidence type="ECO:0000313" key="22">
    <source>
        <dbReference type="EMBL" id="KAK1678496.1"/>
    </source>
</evidence>
<evidence type="ECO:0000256" key="7">
    <source>
        <dbReference type="ARBA" id="ARBA00022837"/>
    </source>
</evidence>
<evidence type="ECO:0000256" key="18">
    <source>
        <dbReference type="PIRSR" id="PIRSR600823-5"/>
    </source>
</evidence>
<evidence type="ECO:0000256" key="2">
    <source>
        <dbReference type="ARBA" id="ARBA00006873"/>
    </source>
</evidence>
<comment type="caution">
    <text evidence="22">The sequence shown here is derived from an EMBL/GenBank/DDBJ whole genome shotgun (WGS) entry which is preliminary data.</text>
</comment>
<feature type="binding site" evidence="16">
    <location>
        <position position="755"/>
    </location>
    <ligand>
        <name>Ca(2+)</name>
        <dbReference type="ChEBI" id="CHEBI:29108"/>
        <label>2</label>
    </ligand>
</feature>
<sequence length="829" mass="88383">MAKLTAALTVLALVACVGRPCQASYGYPYPMPSPSPPPPTPPPYTPTTPSPPPPAPITPSSPPPYTPTTPSPPPPAPVTPSTAPPYSPSTASPPPPTPITPSSPPPYTPSTPSPPPPPPTPSSPAPSLTVGYYQKTCYQAEGIVRDAVRDASKGIMAGLIRLFFHDCFVRGCDASVLLDTADPNSATEKFGIPNLSLRGFEVIDAAKAKIEKVCGNVVSCADIVAFAGRDATYFLSNKKVYFDMPAGRYDGRDSFINETLFNLPPPFATVEQLKAGFASKGLNTDEMVTLSGAHTIGISHCSSFSDRLTSNSSDMDPSLKSTLQQQCQSNSGSDNTVVQDNKTPDKLDNKYYKNVLSHEVLFTSDAALMMATDTSDAVRSNAMDTNQWEEKFKAAMVKMGAIDIKTVADGEIRRETHHRDQHERGSYPATMAKLTAALTVLALVACVGRPCQAGYGYPNPMPSPSPAPSTPPPYTATAPSPPPPAPVTPSTPPPYSPSTASPPPPTPIAPSSPPPDTSSTPSSPPPTPSTPPTGLAVGYYQKTCYRAENIVRETVRDTSKGIMAGLIRLFFHDCFVRGCDASVLLDTADPNSATEKFGIPNLSLRGFEVIDAAKARIEKECGNVVSCADIVAFAGRDATYFLSNKKVYFDMPAGRYDGRDSFINETLFNLPPPFATVEQLKAGFASKGLNTDEMVTLSGAHTIGISHCSSFSDRLTSNSSDMDPTLKSTLQAKCQSNSGNDNTVVQDNKTPDNLDNIYYKNILSHEVLFTSDAALMMATDTSDAVRANAKDTNQWEQKFKAAMVRMGAIEVKTIANGEIRRSCRVVNAN</sequence>
<keyword evidence="10 18" id="KW-1015">Disulfide bond</keyword>
<evidence type="ECO:0000256" key="8">
    <source>
        <dbReference type="ARBA" id="ARBA00023002"/>
    </source>
</evidence>
<evidence type="ECO:0000256" key="15">
    <source>
        <dbReference type="PIRSR" id="PIRSR600823-2"/>
    </source>
</evidence>
<feature type="binding site" evidence="16">
    <location>
        <position position="582"/>
    </location>
    <ligand>
        <name>Ca(2+)</name>
        <dbReference type="ChEBI" id="CHEBI:29108"/>
        <label>1</label>
    </ligand>
</feature>
<dbReference type="PROSITE" id="PS51257">
    <property type="entry name" value="PROKAR_LIPOPROTEIN"/>
    <property type="match status" value="1"/>
</dbReference>
<dbReference type="GO" id="GO:0140825">
    <property type="term" value="F:lactoperoxidase activity"/>
    <property type="evidence" value="ECO:0007669"/>
    <property type="project" value="UniProtKB-EC"/>
</dbReference>
<evidence type="ECO:0000256" key="13">
    <source>
        <dbReference type="ARBA" id="ARBA00023324"/>
    </source>
</evidence>
<dbReference type="Proteomes" id="UP001231189">
    <property type="component" value="Unassembled WGS sequence"/>
</dbReference>
<evidence type="ECO:0000256" key="16">
    <source>
        <dbReference type="PIRSR" id="PIRSR600823-3"/>
    </source>
</evidence>
<dbReference type="GO" id="GO:0042744">
    <property type="term" value="P:hydrogen peroxide catabolic process"/>
    <property type="evidence" value="ECO:0007669"/>
    <property type="project" value="UniProtKB-KW"/>
</dbReference>
<feature type="domain" description="Plant heme peroxidase family profile" evidence="21">
    <location>
        <begin position="127"/>
        <end position="420"/>
    </location>
</feature>
<feature type="disulfide bond" evidence="18">
    <location>
        <begin position="708"/>
        <end position="734"/>
    </location>
</feature>
<evidence type="ECO:0000256" key="12">
    <source>
        <dbReference type="ARBA" id="ARBA00023283"/>
    </source>
</evidence>
<feature type="disulfide bond" evidence="18">
    <location>
        <begin position="544"/>
        <end position="621"/>
    </location>
</feature>
<feature type="binding site" evidence="16">
    <location>
        <position position="580"/>
    </location>
    <ligand>
        <name>Ca(2+)</name>
        <dbReference type="ChEBI" id="CHEBI:29108"/>
        <label>1</label>
    </ligand>
</feature>
<keyword evidence="20" id="KW-0732">Signal</keyword>
<dbReference type="PROSITE" id="PS00435">
    <property type="entry name" value="PEROXIDASE_1"/>
    <property type="match status" value="2"/>
</dbReference>
<keyword evidence="6 16" id="KW-0479">Metal-binding</keyword>
<dbReference type="InterPro" id="IPR019793">
    <property type="entry name" value="Peroxidases_heam-ligand_BS"/>
</dbReference>
<dbReference type="AlphaFoldDB" id="A0AAD8WTS9"/>
<keyword evidence="7 16" id="KW-0106">Calcium</keyword>
<keyword evidence="8" id="KW-0560">Oxidoreductase</keyword>
<feature type="disulfide bond" evidence="18">
    <location>
        <begin position="574"/>
        <end position="579"/>
    </location>
</feature>
<dbReference type="EMBL" id="JAUUTY010000002">
    <property type="protein sequence ID" value="KAK1678496.1"/>
    <property type="molecule type" value="Genomic_DNA"/>
</dbReference>
<feature type="disulfide bond" evidence="18">
    <location>
        <begin position="627"/>
        <end position="823"/>
    </location>
</feature>
<comment type="cofactor">
    <cofactor evidence="16">
        <name>Ca(2+)</name>
        <dbReference type="ChEBI" id="CHEBI:29108"/>
    </cofactor>
    <text evidence="16">Binds 2 calcium ions per subunit.</text>
</comment>
<comment type="catalytic activity">
    <reaction evidence="1">
        <text>2 a phenolic donor + H2O2 = 2 a phenolic radical donor + 2 H2O</text>
        <dbReference type="Rhea" id="RHEA:56136"/>
        <dbReference type="ChEBI" id="CHEBI:15377"/>
        <dbReference type="ChEBI" id="CHEBI:16240"/>
        <dbReference type="ChEBI" id="CHEBI:139520"/>
        <dbReference type="ChEBI" id="CHEBI:139521"/>
        <dbReference type="EC" id="1.11.1.7"/>
    </reaction>
</comment>
<feature type="signal peptide" evidence="20">
    <location>
        <begin position="1"/>
        <end position="23"/>
    </location>
</feature>
<feature type="binding site" evidence="16">
    <location>
        <position position="576"/>
    </location>
    <ligand>
        <name>Ca(2+)</name>
        <dbReference type="ChEBI" id="CHEBI:29108"/>
        <label>1</label>
    </ligand>
</feature>
<dbReference type="Pfam" id="PF00141">
    <property type="entry name" value="peroxidase"/>
    <property type="match status" value="2"/>
</dbReference>
<dbReference type="PANTHER" id="PTHR31235">
    <property type="entry name" value="PEROXIDASE 25-RELATED"/>
    <property type="match status" value="1"/>
</dbReference>
<evidence type="ECO:0000256" key="10">
    <source>
        <dbReference type="ARBA" id="ARBA00023157"/>
    </source>
</evidence>
<comment type="cofactor">
    <cofactor evidence="16">
        <name>heme b</name>
        <dbReference type="ChEBI" id="CHEBI:60344"/>
    </cofactor>
    <text evidence="16">Binds 1 heme b (iron(II)-protoporphyrin IX) group per subunit.</text>
</comment>
<feature type="binding site" evidence="16">
    <location>
        <position position="595"/>
    </location>
    <ligand>
        <name>Ca(2+)</name>
        <dbReference type="ChEBI" id="CHEBI:29108"/>
        <label>1</label>
    </ligand>
</feature>
<dbReference type="PRINTS" id="PR00461">
    <property type="entry name" value="PLPEROXIDASE"/>
</dbReference>
<dbReference type="FunFam" id="1.10.420.10:FF:000006">
    <property type="entry name" value="Peroxidase"/>
    <property type="match status" value="2"/>
</dbReference>
<feature type="binding site" evidence="15">
    <location>
        <position position="671"/>
    </location>
    <ligand>
        <name>substrate</name>
    </ligand>
</feature>
<evidence type="ECO:0000256" key="14">
    <source>
        <dbReference type="PIRSR" id="PIRSR600823-1"/>
    </source>
</evidence>
<feature type="domain" description="Plant heme peroxidase family profile" evidence="21">
    <location>
        <begin position="534"/>
        <end position="827"/>
    </location>
</feature>
<reference evidence="22" key="1">
    <citation type="submission" date="2023-07" db="EMBL/GenBank/DDBJ databases">
        <title>A chromosome-level genome assembly of Lolium multiflorum.</title>
        <authorList>
            <person name="Chen Y."/>
            <person name="Copetti D."/>
            <person name="Kolliker R."/>
            <person name="Studer B."/>
        </authorList>
    </citation>
    <scope>NUCLEOTIDE SEQUENCE</scope>
    <source>
        <strain evidence="22">02402/16</strain>
        <tissue evidence="22">Leaf</tissue>
    </source>
</reference>
<dbReference type="Gene3D" id="1.10.420.10">
    <property type="entry name" value="Peroxidase, domain 2"/>
    <property type="match status" value="2"/>
</dbReference>
<feature type="compositionally biased region" description="Pro residues" evidence="19">
    <location>
        <begin position="463"/>
        <end position="531"/>
    </location>
</feature>
<evidence type="ECO:0000256" key="6">
    <source>
        <dbReference type="ARBA" id="ARBA00022723"/>
    </source>
</evidence>